<evidence type="ECO:0000256" key="1">
    <source>
        <dbReference type="SAM" id="Phobius"/>
    </source>
</evidence>
<sequence>MLSIFCDFILLAFIIIGLLFKEKFYSPTMILATSFFLLFFLAQLRFYGLFKASASVYLIITFGICAFFLGTRLVTATNVRLEKSNVNLAKLGIQVQSIYKILVFLAFVSFFIELVYAIPSFEYIRGGGSLYEMRYNQFAQQNGSLNQNAIIVFLHSYVSVPLLYIELPLSLISRIENKKNLLLVLTTLITFLYFIGNGARMPFIYFVASLVSILLVFFDELKSKKKIRKILVAIIFFVLVINLFTVLRKSGKNLSSDNQTFLQGIYYYLCGSVVNFGIKVPYIYSSENLLGMGTFYGFFTILSNFFNLPRMENANDFFDLIQRGVITISSDSSSPYNFCVTGFLPSYADGKLMGIFLMSFLLGVIIQFVYHLFLSKGNIKWFVMYMLSMQLMIIYVITNLLSQISFCLAIIYTLIFLNSRRKKQRK</sequence>
<gene>
    <name evidence="2" type="ORF">FD32_GL001546</name>
</gene>
<comment type="caution">
    <text evidence="2">The sequence shown here is derived from an EMBL/GenBank/DDBJ whole genome shotgun (WGS) entry which is preliminary data.</text>
</comment>
<evidence type="ECO:0000313" key="2">
    <source>
        <dbReference type="EMBL" id="KRM29064.1"/>
    </source>
</evidence>
<feature type="transmembrane region" description="Helical" evidence="1">
    <location>
        <begin position="6"/>
        <end position="22"/>
    </location>
</feature>
<protein>
    <recommendedName>
        <fullName evidence="4">Oligosaccharide repeat unit polymerase</fullName>
    </recommendedName>
</protein>
<feature type="transmembrane region" description="Helical" evidence="1">
    <location>
        <begin position="97"/>
        <end position="118"/>
    </location>
</feature>
<feature type="transmembrane region" description="Helical" evidence="1">
    <location>
        <begin position="149"/>
        <end position="167"/>
    </location>
</feature>
<dbReference type="NCBIfam" id="TIGR04370">
    <property type="entry name" value="glyco_rpt_poly"/>
    <property type="match status" value="1"/>
</dbReference>
<keyword evidence="1" id="KW-0472">Membrane</keyword>
<keyword evidence="1" id="KW-1133">Transmembrane helix</keyword>
<proteinExistence type="predicted"/>
<feature type="transmembrane region" description="Helical" evidence="1">
    <location>
        <begin position="352"/>
        <end position="373"/>
    </location>
</feature>
<evidence type="ECO:0008006" key="4">
    <source>
        <dbReference type="Google" id="ProtNLM"/>
    </source>
</evidence>
<name>A0A0R1XG44_9LACO</name>
<dbReference type="PATRIC" id="fig|1423782.4.peg.1604"/>
<dbReference type="Proteomes" id="UP000051412">
    <property type="component" value="Unassembled WGS sequence"/>
</dbReference>
<dbReference type="RefSeq" id="WP_047766845.1">
    <property type="nucleotide sequence ID" value="NZ_AZGM01000029.1"/>
</dbReference>
<keyword evidence="3" id="KW-1185">Reference proteome</keyword>
<dbReference type="STRING" id="1423782.FD32_GL001546"/>
<dbReference type="EMBL" id="AZGM01000029">
    <property type="protein sequence ID" value="KRM29064.1"/>
    <property type="molecule type" value="Genomic_DNA"/>
</dbReference>
<accession>A0A0R1XG44</accession>
<feature type="transmembrane region" description="Helical" evidence="1">
    <location>
        <begin position="29"/>
        <end position="50"/>
    </location>
</feature>
<feature type="transmembrane region" description="Helical" evidence="1">
    <location>
        <begin position="289"/>
        <end position="308"/>
    </location>
</feature>
<dbReference type="OrthoDB" id="2962842at2"/>
<dbReference type="AlphaFoldDB" id="A0A0R1XG44"/>
<feature type="transmembrane region" description="Helical" evidence="1">
    <location>
        <begin position="56"/>
        <end position="76"/>
    </location>
</feature>
<keyword evidence="1" id="KW-0812">Transmembrane</keyword>
<feature type="transmembrane region" description="Helical" evidence="1">
    <location>
        <begin position="393"/>
        <end position="417"/>
    </location>
</feature>
<feature type="transmembrane region" description="Helical" evidence="1">
    <location>
        <begin position="230"/>
        <end position="247"/>
    </location>
</feature>
<feature type="transmembrane region" description="Helical" evidence="1">
    <location>
        <begin position="179"/>
        <end position="196"/>
    </location>
</feature>
<reference evidence="2 3" key="1">
    <citation type="journal article" date="2015" name="Genome Announc.">
        <title>Expanding the biotechnology potential of lactobacilli through comparative genomics of 213 strains and associated genera.</title>
        <authorList>
            <person name="Sun Z."/>
            <person name="Harris H.M."/>
            <person name="McCann A."/>
            <person name="Guo C."/>
            <person name="Argimon S."/>
            <person name="Zhang W."/>
            <person name="Yang X."/>
            <person name="Jeffery I.B."/>
            <person name="Cooney J.C."/>
            <person name="Kagawa T.F."/>
            <person name="Liu W."/>
            <person name="Song Y."/>
            <person name="Salvetti E."/>
            <person name="Wrobel A."/>
            <person name="Rasinkangas P."/>
            <person name="Parkhill J."/>
            <person name="Rea M.C."/>
            <person name="O'Sullivan O."/>
            <person name="Ritari J."/>
            <person name="Douillard F.P."/>
            <person name="Paul Ross R."/>
            <person name="Yang R."/>
            <person name="Briner A.E."/>
            <person name="Felis G.E."/>
            <person name="de Vos W.M."/>
            <person name="Barrangou R."/>
            <person name="Klaenhammer T.R."/>
            <person name="Caufield P.W."/>
            <person name="Cui Y."/>
            <person name="Zhang H."/>
            <person name="O'Toole P.W."/>
        </authorList>
    </citation>
    <scope>NUCLEOTIDE SEQUENCE [LARGE SCALE GENOMIC DNA]</scope>
    <source>
        <strain evidence="2 3">DSM 6035</strain>
    </source>
</reference>
<feature type="transmembrane region" description="Helical" evidence="1">
    <location>
        <begin position="202"/>
        <end position="218"/>
    </location>
</feature>
<organism evidence="2 3">
    <name type="scientific">Limosilactobacillus panis DSM 6035</name>
    <dbReference type="NCBI Taxonomy" id="1423782"/>
    <lineage>
        <taxon>Bacteria</taxon>
        <taxon>Bacillati</taxon>
        <taxon>Bacillota</taxon>
        <taxon>Bacilli</taxon>
        <taxon>Lactobacillales</taxon>
        <taxon>Lactobacillaceae</taxon>
        <taxon>Limosilactobacillus</taxon>
    </lineage>
</organism>
<evidence type="ECO:0000313" key="3">
    <source>
        <dbReference type="Proteomes" id="UP000051412"/>
    </source>
</evidence>